<accession>A0A8S1WT46</accession>
<comment type="caution">
    <text evidence="2">The sequence shown here is derived from an EMBL/GenBank/DDBJ whole genome shotgun (WGS) entry which is preliminary data.</text>
</comment>
<sequence length="489" mass="57440">MLQPKMIELENQINCSQKHNLPILMVIFDKKLKREEHLLCAQCMENFESESKMIGFKKTLKMMEEHQKTKLENIERIIKLNQDMVESLINQIHKLKSDLNQQLDELISNSIDWIKSLNNIGQANTTYSFLDELEALINRPKENIFNQESIIDQIKLNNDSLSAKIKIKLSNLQNQDLYKQCEKTLGNINLFPHVKSLENSIDYQDECCALSFNESGTLMISGCNCEIKVWNFQNGILNQITTLSGHKWMITCLIFSKKSNSFLSASYDQTICLWMSSQFYQKHTNCIDCLILNQTENQLISGGRDFSIKVWKVDFQKNQLSYLYSLDKHKNDIYSLGLNQSENTLVSFDLNEIIIWKKDNQQNWYFENLVTLEIQSLGSRLSFINDHQFILGTGNEEEDLISLFELQNEKNLQLQIIEELKLFNSDGIDANLFPICYNKEKKIMIFKQKLHVYIIQISNEDKLFNIIYYWNINKGWKLFNNLGRYWKEV</sequence>
<evidence type="ECO:0000313" key="3">
    <source>
        <dbReference type="Proteomes" id="UP000683925"/>
    </source>
</evidence>
<feature type="repeat" description="WD" evidence="1">
    <location>
        <begin position="243"/>
        <end position="274"/>
    </location>
</feature>
<keyword evidence="1" id="KW-0853">WD repeat</keyword>
<dbReference type="GO" id="GO:0097361">
    <property type="term" value="C:cytosolic [4Fe-4S] assembly targeting complex"/>
    <property type="evidence" value="ECO:0007669"/>
    <property type="project" value="TreeGrafter"/>
</dbReference>
<dbReference type="PANTHER" id="PTHR19920:SF0">
    <property type="entry name" value="CYTOSOLIC IRON-SULFUR PROTEIN ASSEMBLY PROTEIN CIAO1-RELATED"/>
    <property type="match status" value="1"/>
</dbReference>
<dbReference type="PROSITE" id="PS50294">
    <property type="entry name" value="WD_REPEATS_REGION"/>
    <property type="match status" value="2"/>
</dbReference>
<gene>
    <name evidence="2" type="ORF">POCTA_138.1.T0930217</name>
</gene>
<dbReference type="AlphaFoldDB" id="A0A8S1WT46"/>
<dbReference type="SMART" id="SM00320">
    <property type="entry name" value="WD40"/>
    <property type="match status" value="4"/>
</dbReference>
<organism evidence="2 3">
    <name type="scientific">Paramecium octaurelia</name>
    <dbReference type="NCBI Taxonomy" id="43137"/>
    <lineage>
        <taxon>Eukaryota</taxon>
        <taxon>Sar</taxon>
        <taxon>Alveolata</taxon>
        <taxon>Ciliophora</taxon>
        <taxon>Intramacronucleata</taxon>
        <taxon>Oligohymenophorea</taxon>
        <taxon>Peniculida</taxon>
        <taxon>Parameciidae</taxon>
        <taxon>Paramecium</taxon>
    </lineage>
</organism>
<dbReference type="PANTHER" id="PTHR19920">
    <property type="entry name" value="WD40 PROTEIN CIAO1"/>
    <property type="match status" value="1"/>
</dbReference>
<evidence type="ECO:0000256" key="1">
    <source>
        <dbReference type="PROSITE-ProRule" id="PRU00221"/>
    </source>
</evidence>
<dbReference type="PROSITE" id="PS50082">
    <property type="entry name" value="WD_REPEATS_2"/>
    <property type="match status" value="2"/>
</dbReference>
<dbReference type="Pfam" id="PF00400">
    <property type="entry name" value="WD40"/>
    <property type="match status" value="3"/>
</dbReference>
<name>A0A8S1WT46_PAROT</name>
<reference evidence="2" key="1">
    <citation type="submission" date="2021-01" db="EMBL/GenBank/DDBJ databases">
        <authorList>
            <consortium name="Genoscope - CEA"/>
            <person name="William W."/>
        </authorList>
    </citation>
    <scope>NUCLEOTIDE SEQUENCE</scope>
</reference>
<protein>
    <submittedName>
        <fullName evidence="2">Uncharacterized protein</fullName>
    </submittedName>
</protein>
<dbReference type="OrthoDB" id="189968at2759"/>
<keyword evidence="3" id="KW-1185">Reference proteome</keyword>
<dbReference type="Proteomes" id="UP000683925">
    <property type="component" value="Unassembled WGS sequence"/>
</dbReference>
<evidence type="ECO:0000313" key="2">
    <source>
        <dbReference type="EMBL" id="CAD8188886.1"/>
    </source>
</evidence>
<feature type="repeat" description="WD" evidence="1">
    <location>
        <begin position="280"/>
        <end position="321"/>
    </location>
</feature>
<dbReference type="GO" id="GO:0016226">
    <property type="term" value="P:iron-sulfur cluster assembly"/>
    <property type="evidence" value="ECO:0007669"/>
    <property type="project" value="TreeGrafter"/>
</dbReference>
<dbReference type="EMBL" id="CAJJDP010000092">
    <property type="protein sequence ID" value="CAD8188886.1"/>
    <property type="molecule type" value="Genomic_DNA"/>
</dbReference>
<dbReference type="InterPro" id="IPR001680">
    <property type="entry name" value="WD40_rpt"/>
</dbReference>
<proteinExistence type="predicted"/>